<dbReference type="Ensembl" id="ENSCCAT00000021496.1">
    <property type="protein sequence ID" value="ENSCCAP00000004343.1"/>
    <property type="gene ID" value="ENSCCAG00000019651.1"/>
</dbReference>
<gene>
    <name evidence="2" type="primary">FAM120AOS</name>
</gene>
<feature type="compositionally biased region" description="Low complexity" evidence="1">
    <location>
        <begin position="75"/>
        <end position="91"/>
    </location>
</feature>
<accession>A0A2K5PL17</accession>
<dbReference type="AlphaFoldDB" id="A0A2K5PL17"/>
<name>A0A2K5PL17_CEBIM</name>
<evidence type="ECO:0000256" key="1">
    <source>
        <dbReference type="SAM" id="MobiDB-lite"/>
    </source>
</evidence>
<reference evidence="2" key="2">
    <citation type="submission" date="2025-09" db="UniProtKB">
        <authorList>
            <consortium name="Ensembl"/>
        </authorList>
    </citation>
    <scope>IDENTIFICATION</scope>
</reference>
<sequence>TGKTKDIGEDDTAASAFWSGEALFQPSGVPTRPWTPNRDSWRRARAARGLHPRPSILRRGPARPGYPEPGLGELAAPRCGAAPGPGPARIPGLTLTWKRMSARRMQWAMQTGGRNQTLGGGVPLFWTWLTICCAVWRSLPCRLTHSCSRAFSSAPLKKTKSSMLPPKQALASAARYLCRGAGCSRQAPLPSTWSLHAHDLAKEAPILPVKKISGSCSVNNRVSKKTTKPPTLRSFLSPI</sequence>
<keyword evidence="3" id="KW-1185">Reference proteome</keyword>
<dbReference type="Proteomes" id="UP000233040">
    <property type="component" value="Unassembled WGS sequence"/>
</dbReference>
<proteinExistence type="predicted"/>
<feature type="region of interest" description="Disordered" evidence="1">
    <location>
        <begin position="1"/>
        <end position="91"/>
    </location>
</feature>
<reference evidence="2" key="1">
    <citation type="submission" date="2025-08" db="UniProtKB">
        <authorList>
            <consortium name="Ensembl"/>
        </authorList>
    </citation>
    <scope>IDENTIFICATION</scope>
</reference>
<dbReference type="OMA" id="GTRCPQR"/>
<evidence type="ECO:0000313" key="3">
    <source>
        <dbReference type="Proteomes" id="UP000233040"/>
    </source>
</evidence>
<protein>
    <submittedName>
        <fullName evidence="2">Family with sequence similarity 120 member A opposite strand</fullName>
    </submittedName>
</protein>
<evidence type="ECO:0000313" key="2">
    <source>
        <dbReference type="Ensembl" id="ENSCCAP00000004343.1"/>
    </source>
</evidence>
<dbReference type="GeneTree" id="ENSGT00390000001747"/>
<organism evidence="2 3">
    <name type="scientific">Cebus imitator</name>
    <name type="common">Panamanian white-faced capuchin</name>
    <name type="synonym">Cebus capucinus imitator</name>
    <dbReference type="NCBI Taxonomy" id="2715852"/>
    <lineage>
        <taxon>Eukaryota</taxon>
        <taxon>Metazoa</taxon>
        <taxon>Chordata</taxon>
        <taxon>Craniata</taxon>
        <taxon>Vertebrata</taxon>
        <taxon>Euteleostomi</taxon>
        <taxon>Mammalia</taxon>
        <taxon>Eutheria</taxon>
        <taxon>Euarchontoglires</taxon>
        <taxon>Primates</taxon>
        <taxon>Haplorrhini</taxon>
        <taxon>Platyrrhini</taxon>
        <taxon>Cebidae</taxon>
        <taxon>Cebinae</taxon>
        <taxon>Cebus</taxon>
    </lineage>
</organism>